<feature type="domain" description="RRM" evidence="8">
    <location>
        <begin position="277"/>
        <end position="366"/>
    </location>
</feature>
<feature type="domain" description="RRM" evidence="8">
    <location>
        <begin position="686"/>
        <end position="755"/>
    </location>
</feature>
<comment type="caution">
    <text evidence="9">The sequence shown here is derived from an EMBL/GenBank/DDBJ whole genome shotgun (WGS) entry which is preliminary data.</text>
</comment>
<evidence type="ECO:0000256" key="7">
    <source>
        <dbReference type="SAM" id="MobiDB-lite"/>
    </source>
</evidence>
<organism evidence="9 10">
    <name type="scientific">Morella rubra</name>
    <name type="common">Chinese bayberry</name>
    <dbReference type="NCBI Taxonomy" id="262757"/>
    <lineage>
        <taxon>Eukaryota</taxon>
        <taxon>Viridiplantae</taxon>
        <taxon>Streptophyta</taxon>
        <taxon>Embryophyta</taxon>
        <taxon>Tracheophyta</taxon>
        <taxon>Spermatophyta</taxon>
        <taxon>Magnoliopsida</taxon>
        <taxon>eudicotyledons</taxon>
        <taxon>Gunneridae</taxon>
        <taxon>Pentapetalae</taxon>
        <taxon>rosids</taxon>
        <taxon>fabids</taxon>
        <taxon>Fagales</taxon>
        <taxon>Myricaceae</taxon>
        <taxon>Morella</taxon>
    </lineage>
</organism>
<dbReference type="SUPFAM" id="SSF54928">
    <property type="entry name" value="RNA-binding domain, RBD"/>
    <property type="match status" value="3"/>
</dbReference>
<dbReference type="CDD" id="cd12281">
    <property type="entry name" value="RRM1_TatSF1_like"/>
    <property type="match status" value="2"/>
</dbReference>
<dbReference type="InterPro" id="IPR000504">
    <property type="entry name" value="RRM_dom"/>
</dbReference>
<evidence type="ECO:0000256" key="3">
    <source>
        <dbReference type="ARBA" id="ARBA00022737"/>
    </source>
</evidence>
<keyword evidence="2" id="KW-0507">mRNA processing</keyword>
<dbReference type="SMART" id="SM00360">
    <property type="entry name" value="RRM"/>
    <property type="match status" value="3"/>
</dbReference>
<evidence type="ECO:0000256" key="2">
    <source>
        <dbReference type="ARBA" id="ARBA00022664"/>
    </source>
</evidence>
<dbReference type="SMART" id="SM00361">
    <property type="entry name" value="RRM_1"/>
    <property type="match status" value="1"/>
</dbReference>
<dbReference type="Pfam" id="PF00076">
    <property type="entry name" value="RRM_1"/>
    <property type="match status" value="3"/>
</dbReference>
<keyword evidence="3" id="KW-0677">Repeat</keyword>
<dbReference type="PANTHER" id="PTHR15608:SF0">
    <property type="entry name" value="HIV TAT-SPECIFIC FACTOR 1"/>
    <property type="match status" value="1"/>
</dbReference>
<dbReference type="OrthoDB" id="10258585at2759"/>
<keyword evidence="5" id="KW-0508">mRNA splicing</keyword>
<dbReference type="PANTHER" id="PTHR15608">
    <property type="entry name" value="SPLICING FACTOR U2AF-ASSOCIATED PROTEIN 2"/>
    <property type="match status" value="1"/>
</dbReference>
<dbReference type="PROSITE" id="PS50102">
    <property type="entry name" value="RRM"/>
    <property type="match status" value="3"/>
</dbReference>
<feature type="compositionally biased region" description="Basic and acidic residues" evidence="7">
    <location>
        <begin position="138"/>
        <end position="147"/>
    </location>
</feature>
<dbReference type="InterPro" id="IPR003954">
    <property type="entry name" value="RRM_euk-type"/>
</dbReference>
<dbReference type="CDD" id="cd12285">
    <property type="entry name" value="RRM3_RBM39_like"/>
    <property type="match status" value="1"/>
</dbReference>
<dbReference type="AlphaFoldDB" id="A0A6A1USW0"/>
<dbReference type="InterPro" id="IPR025640">
    <property type="entry name" value="GYF_2"/>
</dbReference>
<feature type="compositionally biased region" description="Basic and acidic residues" evidence="7">
    <location>
        <begin position="507"/>
        <end position="517"/>
    </location>
</feature>
<accession>A0A6A1USW0</accession>
<evidence type="ECO:0000256" key="1">
    <source>
        <dbReference type="ARBA" id="ARBA00007747"/>
    </source>
</evidence>
<evidence type="ECO:0000256" key="4">
    <source>
        <dbReference type="ARBA" id="ARBA00022884"/>
    </source>
</evidence>
<dbReference type="Gene3D" id="3.30.70.330">
    <property type="match status" value="3"/>
</dbReference>
<keyword evidence="4 6" id="KW-0694">RNA-binding</keyword>
<keyword evidence="10" id="KW-1185">Reference proteome</keyword>
<evidence type="ECO:0000313" key="9">
    <source>
        <dbReference type="EMBL" id="KAB1203393.1"/>
    </source>
</evidence>
<feature type="region of interest" description="Disordered" evidence="7">
    <location>
        <begin position="1"/>
        <end position="22"/>
    </location>
</feature>
<feature type="compositionally biased region" description="Polar residues" evidence="7">
    <location>
        <begin position="1"/>
        <end position="18"/>
    </location>
</feature>
<evidence type="ECO:0000313" key="10">
    <source>
        <dbReference type="Proteomes" id="UP000516437"/>
    </source>
</evidence>
<dbReference type="InterPro" id="IPR034392">
    <property type="entry name" value="TatSF1-like_RRM1"/>
</dbReference>
<dbReference type="GO" id="GO:0005684">
    <property type="term" value="C:U2-type spliceosomal complex"/>
    <property type="evidence" value="ECO:0007669"/>
    <property type="project" value="TreeGrafter"/>
</dbReference>
<dbReference type="InterPro" id="IPR012677">
    <property type="entry name" value="Nucleotide-bd_a/b_plait_sf"/>
</dbReference>
<reference evidence="9 10" key="1">
    <citation type="journal article" date="2019" name="Plant Biotechnol. J.">
        <title>The red bayberry genome and genetic basis of sex determination.</title>
        <authorList>
            <person name="Jia H.M."/>
            <person name="Jia H.J."/>
            <person name="Cai Q.L."/>
            <person name="Wang Y."/>
            <person name="Zhao H.B."/>
            <person name="Yang W.F."/>
            <person name="Wang G.Y."/>
            <person name="Li Y.H."/>
            <person name="Zhan D.L."/>
            <person name="Shen Y.T."/>
            <person name="Niu Q.F."/>
            <person name="Chang L."/>
            <person name="Qiu J."/>
            <person name="Zhao L."/>
            <person name="Xie H.B."/>
            <person name="Fu W.Y."/>
            <person name="Jin J."/>
            <person name="Li X.W."/>
            <person name="Jiao Y."/>
            <person name="Zhou C.C."/>
            <person name="Tu T."/>
            <person name="Chai C.Y."/>
            <person name="Gao J.L."/>
            <person name="Fan L.J."/>
            <person name="van de Weg E."/>
            <person name="Wang J.Y."/>
            <person name="Gao Z.S."/>
        </authorList>
    </citation>
    <scope>NUCLEOTIDE SEQUENCE [LARGE SCALE GENOMIC DNA]</scope>
    <source>
        <tissue evidence="9">Leaves</tissue>
    </source>
</reference>
<dbReference type="FunFam" id="3.30.70.330:FF:000329">
    <property type="entry name" value="splicing factor U2AF-associated protein 2"/>
    <property type="match status" value="2"/>
</dbReference>
<name>A0A6A1USW0_9ROSI</name>
<feature type="compositionally biased region" description="Basic and acidic residues" evidence="7">
    <location>
        <begin position="231"/>
        <end position="244"/>
    </location>
</feature>
<dbReference type="FunFam" id="3.30.70.330:FF:000105">
    <property type="entry name" value="HIV Tat-specific factor 1 homolog"/>
    <property type="match status" value="1"/>
</dbReference>
<dbReference type="Proteomes" id="UP000516437">
    <property type="component" value="Chromosome 8"/>
</dbReference>
<evidence type="ECO:0000259" key="8">
    <source>
        <dbReference type="PROSITE" id="PS50102"/>
    </source>
</evidence>
<dbReference type="GO" id="GO:0005686">
    <property type="term" value="C:U2 snRNP"/>
    <property type="evidence" value="ECO:0007669"/>
    <property type="project" value="TreeGrafter"/>
</dbReference>
<dbReference type="EMBL" id="RXIC02000026">
    <property type="protein sequence ID" value="KAB1203393.1"/>
    <property type="molecule type" value="Genomic_DNA"/>
</dbReference>
<protein>
    <submittedName>
        <fullName evidence="9">HIV Tat-specific factor 1</fullName>
    </submittedName>
</protein>
<feature type="region of interest" description="Disordered" evidence="7">
    <location>
        <begin position="119"/>
        <end position="164"/>
    </location>
</feature>
<dbReference type="InterPro" id="IPR035979">
    <property type="entry name" value="RBD_domain_sf"/>
</dbReference>
<dbReference type="GO" id="GO:0003723">
    <property type="term" value="F:RNA binding"/>
    <property type="evidence" value="ECO:0007669"/>
    <property type="project" value="UniProtKB-UniRule"/>
</dbReference>
<dbReference type="Pfam" id="PF14237">
    <property type="entry name" value="GYF_2"/>
    <property type="match status" value="1"/>
</dbReference>
<feature type="region of interest" description="Disordered" evidence="7">
    <location>
        <begin position="224"/>
        <end position="268"/>
    </location>
</feature>
<feature type="region of interest" description="Disordered" evidence="7">
    <location>
        <begin position="498"/>
        <end position="518"/>
    </location>
</feature>
<sequence length="782" mass="87674">MSSQNGFEASHQRQNPGAEQSIDGNCESIAEVGWYILGEDQHHVGPYALSELREHFLNGYLYESTLVWSEGRSEWQPLSSIPGVVTGISQREADDSTILSANDDDDEFDKWQKEIREAEAAAESEGLKDGMPFGDGGADLRDFDSDRPSTPPDGEEEFTDDDGTTYKWDRSLRAWVPQDNTSSRSDLYGVEDMTFLEEEEIFPTLEVSDAPMKEEVTGAVSNATVNASDASGKEEVNATRELVDAKQNGKRKLSVKQDDKKEANKPPDSWFDLKVNTHVYVTGLPEDVTIDEVVEVFSKCGIIKEDPEMKRPRVKLYADKETGRKKGDALVTYLKEPSVALALQLLDGTPLRPGGRVPMSVTLAKFEQKGDSFVAKQVDSKKKKKLKKVQEKMLGWGSEDVKEKKEVVYEFELKKGEIKMFSHVMCYMGKDNTSSRSDLYGVEDMTFLEEAELFPSLVVFDAPTKEEVTGVVSNATVNASDASENEEVNATRELVDAKQNGKRKLSVKQDEKKEANKPPDSWFDLKVNTHVYVTGLPEDVMIDEVVEVFSKCGIIKEDPEMKRPRVKLYADKETGRKKGDALVTYLKEPSVALALQLLDGTPLRPGGRVPMSVTLAKFEQKGDSFVAKQVDSKKKKKLKKVQEKMLGWAGRDDAKVSIPATVVLRYMFTPAEMRFQSMFQMTWDADENLRLELEVDVEEECKKLGPVDSVRVCENHPQGVVLVRFKDREDAQKCIELMNGRWFGGRQIHASEDDGVVNHALVRDLDYDAARLDQFGAELEAD</sequence>
<evidence type="ECO:0000256" key="5">
    <source>
        <dbReference type="ARBA" id="ARBA00023187"/>
    </source>
</evidence>
<gene>
    <name evidence="9" type="ORF">CJ030_MR8G004885</name>
</gene>
<proteinExistence type="inferred from homology"/>
<comment type="similarity">
    <text evidence="1">Belongs to the HTATSF1 family.</text>
</comment>
<dbReference type="InterPro" id="IPR034393">
    <property type="entry name" value="TatSF1-like"/>
</dbReference>
<feature type="compositionally biased region" description="Acidic residues" evidence="7">
    <location>
        <begin position="153"/>
        <end position="163"/>
    </location>
</feature>
<dbReference type="GO" id="GO:0000398">
    <property type="term" value="P:mRNA splicing, via spliceosome"/>
    <property type="evidence" value="ECO:0007669"/>
    <property type="project" value="InterPro"/>
</dbReference>
<evidence type="ECO:0000256" key="6">
    <source>
        <dbReference type="PROSITE-ProRule" id="PRU00176"/>
    </source>
</evidence>
<feature type="compositionally biased region" description="Basic and acidic residues" evidence="7">
    <location>
        <begin position="255"/>
        <end position="265"/>
    </location>
</feature>
<feature type="domain" description="RRM" evidence="8">
    <location>
        <begin position="529"/>
        <end position="618"/>
    </location>
</feature>